<sequence length="45" mass="5499">MFRTPRWTKLIYHAEQQRYLKSKKRFNIAHAGRRGGKTEIAKRRL</sequence>
<accession>A0A0F9DG83</accession>
<name>A0A0F9DG83_9ZZZZ</name>
<organism evidence="1">
    <name type="scientific">marine sediment metagenome</name>
    <dbReference type="NCBI Taxonomy" id="412755"/>
    <lineage>
        <taxon>unclassified sequences</taxon>
        <taxon>metagenomes</taxon>
        <taxon>ecological metagenomes</taxon>
    </lineage>
</organism>
<reference evidence="1" key="1">
    <citation type="journal article" date="2015" name="Nature">
        <title>Complex archaea that bridge the gap between prokaryotes and eukaryotes.</title>
        <authorList>
            <person name="Spang A."/>
            <person name="Saw J.H."/>
            <person name="Jorgensen S.L."/>
            <person name="Zaremba-Niedzwiedzka K."/>
            <person name="Martijn J."/>
            <person name="Lind A.E."/>
            <person name="van Eijk R."/>
            <person name="Schleper C."/>
            <person name="Guy L."/>
            <person name="Ettema T.J."/>
        </authorList>
    </citation>
    <scope>NUCLEOTIDE SEQUENCE</scope>
</reference>
<dbReference type="EMBL" id="LAZR01041829">
    <property type="protein sequence ID" value="KKL11008.1"/>
    <property type="molecule type" value="Genomic_DNA"/>
</dbReference>
<dbReference type="AlphaFoldDB" id="A0A0F9DG83"/>
<comment type="caution">
    <text evidence="1">The sequence shown here is derived from an EMBL/GenBank/DDBJ whole genome shotgun (WGS) entry which is preliminary data.</text>
</comment>
<evidence type="ECO:0008006" key="2">
    <source>
        <dbReference type="Google" id="ProtNLM"/>
    </source>
</evidence>
<gene>
    <name evidence="1" type="ORF">LCGC14_2550110</name>
</gene>
<feature type="non-terminal residue" evidence="1">
    <location>
        <position position="45"/>
    </location>
</feature>
<protein>
    <recommendedName>
        <fullName evidence="2">Terminase</fullName>
    </recommendedName>
</protein>
<proteinExistence type="predicted"/>
<evidence type="ECO:0000313" key="1">
    <source>
        <dbReference type="EMBL" id="KKL11008.1"/>
    </source>
</evidence>